<organism evidence="2 3">
    <name type="scientific">Legionella oakridgensis</name>
    <dbReference type="NCBI Taxonomy" id="29423"/>
    <lineage>
        <taxon>Bacteria</taxon>
        <taxon>Pseudomonadati</taxon>
        <taxon>Pseudomonadota</taxon>
        <taxon>Gammaproteobacteria</taxon>
        <taxon>Legionellales</taxon>
        <taxon>Legionellaceae</taxon>
        <taxon>Legionella</taxon>
    </lineage>
</organism>
<dbReference type="Proteomes" id="UP000054858">
    <property type="component" value="Unassembled WGS sequence"/>
</dbReference>
<dbReference type="SMART" id="SM00530">
    <property type="entry name" value="HTH_XRE"/>
    <property type="match status" value="1"/>
</dbReference>
<dbReference type="EMBL" id="LNYP01000031">
    <property type="protein sequence ID" value="KTD37109.1"/>
    <property type="molecule type" value="Genomic_DNA"/>
</dbReference>
<dbReference type="Gene3D" id="1.10.260.40">
    <property type="entry name" value="lambda repressor-like DNA-binding domains"/>
    <property type="match status" value="1"/>
</dbReference>
<evidence type="ECO:0000313" key="2">
    <source>
        <dbReference type="EMBL" id="KTD37109.1"/>
    </source>
</evidence>
<dbReference type="RefSeq" id="WP_025386025.1">
    <property type="nucleotide sequence ID" value="NZ_LCUA01000001.1"/>
</dbReference>
<dbReference type="AlphaFoldDB" id="A0A0W0WXR2"/>
<name>A0A0W0WXR2_9GAMM</name>
<feature type="domain" description="HTH cro/C1-type" evidence="1">
    <location>
        <begin position="13"/>
        <end position="67"/>
    </location>
</feature>
<dbReference type="PATRIC" id="fig|29423.5.peg.2357"/>
<proteinExistence type="predicted"/>
<dbReference type="InterPro" id="IPR010982">
    <property type="entry name" value="Lambda_DNA-bd_dom_sf"/>
</dbReference>
<reference evidence="2 3" key="1">
    <citation type="submission" date="2015-11" db="EMBL/GenBank/DDBJ databases">
        <title>Genomic analysis of 38 Legionella species identifies large and diverse effector repertoires.</title>
        <authorList>
            <person name="Burstein D."/>
            <person name="Amaro F."/>
            <person name="Zusman T."/>
            <person name="Lifshitz Z."/>
            <person name="Cohen O."/>
            <person name="Gilbert J.A."/>
            <person name="Pupko T."/>
            <person name="Shuman H.A."/>
            <person name="Segal G."/>
        </authorList>
    </citation>
    <scope>NUCLEOTIDE SEQUENCE [LARGE SCALE GENOMIC DNA]</scope>
    <source>
        <strain evidence="2 3">Oak Ridge-10</strain>
    </source>
</reference>
<evidence type="ECO:0000259" key="1">
    <source>
        <dbReference type="PROSITE" id="PS50943"/>
    </source>
</evidence>
<sequence>MLIHSPYELAMLIRSRRKKLKLTQKEVSDLVGLKQKTISAIENNPENIKISTLFRVLAALETNIKLLPKNEPGETKDQWNDEW</sequence>
<dbReference type="PROSITE" id="PS50943">
    <property type="entry name" value="HTH_CROC1"/>
    <property type="match status" value="1"/>
</dbReference>
<accession>A0A0W0WXR2</accession>
<evidence type="ECO:0000313" key="3">
    <source>
        <dbReference type="Proteomes" id="UP000054858"/>
    </source>
</evidence>
<protein>
    <submittedName>
        <fullName evidence="2">Putative DNA-binding transcriptional regulator</fullName>
    </submittedName>
</protein>
<gene>
    <name evidence="2" type="ORF">Loak_2245</name>
</gene>
<keyword evidence="2" id="KW-0238">DNA-binding</keyword>
<comment type="caution">
    <text evidence="2">The sequence shown here is derived from an EMBL/GenBank/DDBJ whole genome shotgun (WGS) entry which is preliminary data.</text>
</comment>
<dbReference type="InterPro" id="IPR001387">
    <property type="entry name" value="Cro/C1-type_HTH"/>
</dbReference>
<dbReference type="Pfam" id="PF01381">
    <property type="entry name" value="HTH_3"/>
    <property type="match status" value="1"/>
</dbReference>
<dbReference type="GO" id="GO:0003677">
    <property type="term" value="F:DNA binding"/>
    <property type="evidence" value="ECO:0007669"/>
    <property type="project" value="UniProtKB-KW"/>
</dbReference>
<dbReference type="CDD" id="cd00093">
    <property type="entry name" value="HTH_XRE"/>
    <property type="match status" value="1"/>
</dbReference>
<dbReference type="SUPFAM" id="SSF47413">
    <property type="entry name" value="lambda repressor-like DNA-binding domains"/>
    <property type="match status" value="1"/>
</dbReference>